<feature type="transmembrane region" description="Helical" evidence="9">
    <location>
        <begin position="149"/>
        <end position="168"/>
    </location>
</feature>
<feature type="transmembrane region" description="Helical" evidence="9">
    <location>
        <begin position="370"/>
        <end position="393"/>
    </location>
</feature>
<feature type="transmembrane region" description="Helical" evidence="9">
    <location>
        <begin position="405"/>
        <end position="424"/>
    </location>
</feature>
<dbReference type="InterPro" id="IPR036259">
    <property type="entry name" value="MFS_trans_sf"/>
</dbReference>
<feature type="transmembrane region" description="Helical" evidence="9">
    <location>
        <begin position="258"/>
        <end position="284"/>
    </location>
</feature>
<dbReference type="InterPro" id="IPR003663">
    <property type="entry name" value="Sugar/inositol_transpt"/>
</dbReference>
<dbReference type="SUPFAM" id="SSF103473">
    <property type="entry name" value="MFS general substrate transporter"/>
    <property type="match status" value="1"/>
</dbReference>
<evidence type="ECO:0000256" key="9">
    <source>
        <dbReference type="SAM" id="Phobius"/>
    </source>
</evidence>
<comment type="subcellular location">
    <subcellularLocation>
        <location evidence="1">Cell membrane</location>
        <topology evidence="1">Multi-pass membrane protein</topology>
    </subcellularLocation>
</comment>
<keyword evidence="3 8" id="KW-0813">Transport</keyword>
<dbReference type="InterPro" id="IPR005829">
    <property type="entry name" value="Sugar_transporter_CS"/>
</dbReference>
<dbReference type="Proteomes" id="UP001612741">
    <property type="component" value="Unassembled WGS sequence"/>
</dbReference>
<dbReference type="PANTHER" id="PTHR48020:SF12">
    <property type="entry name" value="PROTON MYO-INOSITOL COTRANSPORTER"/>
    <property type="match status" value="1"/>
</dbReference>
<evidence type="ECO:0000256" key="5">
    <source>
        <dbReference type="ARBA" id="ARBA00022692"/>
    </source>
</evidence>
<evidence type="ECO:0000259" key="10">
    <source>
        <dbReference type="PROSITE" id="PS50850"/>
    </source>
</evidence>
<evidence type="ECO:0000256" key="6">
    <source>
        <dbReference type="ARBA" id="ARBA00022989"/>
    </source>
</evidence>
<dbReference type="PROSITE" id="PS00217">
    <property type="entry name" value="SUGAR_TRANSPORT_2"/>
    <property type="match status" value="1"/>
</dbReference>
<reference evidence="11 12" key="1">
    <citation type="submission" date="2024-10" db="EMBL/GenBank/DDBJ databases">
        <title>The Natural Products Discovery Center: Release of the First 8490 Sequenced Strains for Exploring Actinobacteria Biosynthetic Diversity.</title>
        <authorList>
            <person name="Kalkreuter E."/>
            <person name="Kautsar S.A."/>
            <person name="Yang D."/>
            <person name="Bader C.D."/>
            <person name="Teijaro C.N."/>
            <person name="Fluegel L."/>
            <person name="Davis C.M."/>
            <person name="Simpson J.R."/>
            <person name="Lauterbach L."/>
            <person name="Steele A.D."/>
            <person name="Gui C."/>
            <person name="Meng S."/>
            <person name="Li G."/>
            <person name="Viehrig K."/>
            <person name="Ye F."/>
            <person name="Su P."/>
            <person name="Kiefer A.F."/>
            <person name="Nichols A."/>
            <person name="Cepeda A.J."/>
            <person name="Yan W."/>
            <person name="Fan B."/>
            <person name="Jiang Y."/>
            <person name="Adhikari A."/>
            <person name="Zheng C.-J."/>
            <person name="Schuster L."/>
            <person name="Cowan T.M."/>
            <person name="Smanski M.J."/>
            <person name="Chevrette M.G."/>
            <person name="De Carvalho L.P.S."/>
            <person name="Shen B."/>
        </authorList>
    </citation>
    <scope>NUCLEOTIDE SEQUENCE [LARGE SCALE GENOMIC DNA]</scope>
    <source>
        <strain evidence="11 12">NPDC050545</strain>
    </source>
</reference>
<dbReference type="RefSeq" id="WP_397078757.1">
    <property type="nucleotide sequence ID" value="NZ_JBITGY010000001.1"/>
</dbReference>
<dbReference type="PROSITE" id="PS50850">
    <property type="entry name" value="MFS"/>
    <property type="match status" value="1"/>
</dbReference>
<name>A0ABW7YLG2_9ACTN</name>
<dbReference type="PRINTS" id="PR00171">
    <property type="entry name" value="SUGRTRNSPORT"/>
</dbReference>
<gene>
    <name evidence="11" type="ORF">ACIBG2_04205</name>
</gene>
<comment type="similarity">
    <text evidence="2 8">Belongs to the major facilitator superfamily. Sugar transporter (TC 2.A.1.1) family.</text>
</comment>
<proteinExistence type="inferred from homology"/>
<evidence type="ECO:0000256" key="7">
    <source>
        <dbReference type="ARBA" id="ARBA00023136"/>
    </source>
</evidence>
<keyword evidence="12" id="KW-1185">Reference proteome</keyword>
<dbReference type="InterPro" id="IPR020846">
    <property type="entry name" value="MFS_dom"/>
</dbReference>
<dbReference type="InterPro" id="IPR050814">
    <property type="entry name" value="Myo-inositol_Transporter"/>
</dbReference>
<evidence type="ECO:0000256" key="4">
    <source>
        <dbReference type="ARBA" id="ARBA00022475"/>
    </source>
</evidence>
<dbReference type="CDD" id="cd17359">
    <property type="entry name" value="MFS_XylE_like"/>
    <property type="match status" value="1"/>
</dbReference>
<evidence type="ECO:0000256" key="8">
    <source>
        <dbReference type="RuleBase" id="RU003346"/>
    </source>
</evidence>
<evidence type="ECO:0000256" key="1">
    <source>
        <dbReference type="ARBA" id="ARBA00004651"/>
    </source>
</evidence>
<evidence type="ECO:0000313" key="12">
    <source>
        <dbReference type="Proteomes" id="UP001612741"/>
    </source>
</evidence>
<comment type="caution">
    <text evidence="11">The sequence shown here is derived from an EMBL/GenBank/DDBJ whole genome shotgun (WGS) entry which is preliminary data.</text>
</comment>
<dbReference type="NCBIfam" id="TIGR00879">
    <property type="entry name" value="SP"/>
    <property type="match status" value="1"/>
</dbReference>
<keyword evidence="5 9" id="KW-0812">Transmembrane</keyword>
<accession>A0ABW7YLG2</accession>
<dbReference type="Pfam" id="PF00083">
    <property type="entry name" value="Sugar_tr"/>
    <property type="match status" value="1"/>
</dbReference>
<protein>
    <submittedName>
        <fullName evidence="11">Sugar porter family MFS transporter</fullName>
    </submittedName>
</protein>
<feature type="transmembrane region" description="Helical" evidence="9">
    <location>
        <begin position="436"/>
        <end position="454"/>
    </location>
</feature>
<feature type="transmembrane region" description="Helical" evidence="9">
    <location>
        <begin position="330"/>
        <end position="350"/>
    </location>
</feature>
<dbReference type="InterPro" id="IPR047984">
    <property type="entry name" value="XylE-like"/>
</dbReference>
<evidence type="ECO:0000256" key="2">
    <source>
        <dbReference type="ARBA" id="ARBA00010992"/>
    </source>
</evidence>
<dbReference type="PROSITE" id="PS00216">
    <property type="entry name" value="SUGAR_TRANSPORT_1"/>
    <property type="match status" value="1"/>
</dbReference>
<evidence type="ECO:0000256" key="3">
    <source>
        <dbReference type="ARBA" id="ARBA00022448"/>
    </source>
</evidence>
<feature type="transmembrane region" description="Helical" evidence="9">
    <location>
        <begin position="12"/>
        <end position="30"/>
    </location>
</feature>
<feature type="transmembrane region" description="Helical" evidence="9">
    <location>
        <begin position="180"/>
        <end position="198"/>
    </location>
</feature>
<feature type="transmembrane region" description="Helical" evidence="9">
    <location>
        <begin position="54"/>
        <end position="74"/>
    </location>
</feature>
<dbReference type="Gene3D" id="1.20.1250.20">
    <property type="entry name" value="MFS general substrate transporter like domains"/>
    <property type="match status" value="2"/>
</dbReference>
<keyword evidence="4" id="KW-1003">Cell membrane</keyword>
<keyword evidence="6 9" id="KW-1133">Transmembrane helix</keyword>
<feature type="transmembrane region" description="Helical" evidence="9">
    <location>
        <begin position="86"/>
        <end position="104"/>
    </location>
</feature>
<dbReference type="PANTHER" id="PTHR48020">
    <property type="entry name" value="PROTON MYO-INOSITOL COTRANSPORTER"/>
    <property type="match status" value="1"/>
</dbReference>
<dbReference type="InterPro" id="IPR005828">
    <property type="entry name" value="MFS_sugar_transport-like"/>
</dbReference>
<evidence type="ECO:0000313" key="11">
    <source>
        <dbReference type="EMBL" id="MFI6496562.1"/>
    </source>
</evidence>
<keyword evidence="7 9" id="KW-0472">Membrane</keyword>
<feature type="transmembrane region" description="Helical" evidence="9">
    <location>
        <begin position="110"/>
        <end position="129"/>
    </location>
</feature>
<organism evidence="11 12">
    <name type="scientific">Nonomuraea typhae</name>
    <dbReference type="NCBI Taxonomy" id="2603600"/>
    <lineage>
        <taxon>Bacteria</taxon>
        <taxon>Bacillati</taxon>
        <taxon>Actinomycetota</taxon>
        <taxon>Actinomycetes</taxon>
        <taxon>Streptosporangiales</taxon>
        <taxon>Streptosporangiaceae</taxon>
        <taxon>Nonomuraea</taxon>
    </lineage>
</organism>
<sequence length="466" mass="49576">MATPSAQQENLGHVVFITAAAAIGGFLFGYDSSVINGAVTGIQKHFDVGSVETGFVVAIALLGSAVGAWVGGGLADRWGRTRTMQVAAALFAISSVGQMLPFAIWDLALWRVLAGMAIGMASVLGPTYIAEVAPPAYRGRLGSFQQLAIVLGIAVSQLVNYVVVRLAGGDVNNALWGLQAWQWMLGACLVPALLYLLFASTIPESPRYLIAAGRVPAARKVLAEVEGEEVDLDARVEEIRHSLRTEARPTMKDLRGPALGLLPIVWIGIVLSVFQQFVGINVIFYYSSVLWQSVGIDQSNSLLISFSSSVINIIGTFIAIALVDRIGRRPLLLIGSAGMAVSLATASWAFSAAAKVNGVVTLPNPQGTIALVAANVFVLFFALSWGVVVWVLLGEMFPNRIRAAALGVAAAAQWIANWLITVSFPALSEWNLPATYAGYAVCAVLSFLFVARWVRETKGRTLEDMG</sequence>
<dbReference type="EMBL" id="JBITGY010000001">
    <property type="protein sequence ID" value="MFI6496562.1"/>
    <property type="molecule type" value="Genomic_DNA"/>
</dbReference>
<feature type="domain" description="Major facilitator superfamily (MFS) profile" evidence="10">
    <location>
        <begin position="17"/>
        <end position="458"/>
    </location>
</feature>
<feature type="transmembrane region" description="Helical" evidence="9">
    <location>
        <begin position="304"/>
        <end position="323"/>
    </location>
</feature>